<dbReference type="PIRSF" id="PIRSF003113">
    <property type="entry name" value="BolA"/>
    <property type="match status" value="1"/>
</dbReference>
<dbReference type="EMBL" id="JAFLQW010000555">
    <property type="protein sequence ID" value="MBO0351540.1"/>
    <property type="molecule type" value="Genomic_DNA"/>
</dbReference>
<name>A0ABS3FWN1_9CYAN</name>
<dbReference type="InterPro" id="IPR050961">
    <property type="entry name" value="BolA/IbaG_stress_morph_reg"/>
</dbReference>
<dbReference type="PANTHER" id="PTHR46229:SF2">
    <property type="entry name" value="BOLA-LIKE PROTEIN 1"/>
    <property type="match status" value="1"/>
</dbReference>
<dbReference type="InterPro" id="IPR002634">
    <property type="entry name" value="BolA"/>
</dbReference>
<dbReference type="Proteomes" id="UP000664844">
    <property type="component" value="Unassembled WGS sequence"/>
</dbReference>
<gene>
    <name evidence="3" type="ORF">J0895_21140</name>
</gene>
<comment type="similarity">
    <text evidence="1 2">Belongs to the BolA/IbaG family.</text>
</comment>
<dbReference type="Pfam" id="PF01722">
    <property type="entry name" value="BolA"/>
    <property type="match status" value="1"/>
</dbReference>
<sequence>MVSPDQVKTMIEAQLPDAQVTVEDLTGTRDHYQVIVVSSHFEGLPRVRQHQLVYGSLQEAMSTEAIHALTMKTYTPNAWSQVSGAVS</sequence>
<dbReference type="PANTHER" id="PTHR46229">
    <property type="entry name" value="BOLA TRANSCRIPTION REGULATOR"/>
    <property type="match status" value="1"/>
</dbReference>
<protein>
    <submittedName>
        <fullName evidence="3">BolA/IbaG family iron-sulfur metabolism protein</fullName>
    </submittedName>
</protein>
<evidence type="ECO:0000313" key="4">
    <source>
        <dbReference type="Proteomes" id="UP000664844"/>
    </source>
</evidence>
<proteinExistence type="inferred from homology"/>
<dbReference type="Gene3D" id="3.30.300.90">
    <property type="entry name" value="BolA-like"/>
    <property type="match status" value="1"/>
</dbReference>
<accession>A0ABS3FWN1</accession>
<evidence type="ECO:0000313" key="3">
    <source>
        <dbReference type="EMBL" id="MBO0351540.1"/>
    </source>
</evidence>
<organism evidence="3 4">
    <name type="scientific">Phormidium pseudopriestleyi FRX01</name>
    <dbReference type="NCBI Taxonomy" id="1759528"/>
    <lineage>
        <taxon>Bacteria</taxon>
        <taxon>Bacillati</taxon>
        <taxon>Cyanobacteriota</taxon>
        <taxon>Cyanophyceae</taxon>
        <taxon>Oscillatoriophycideae</taxon>
        <taxon>Oscillatoriales</taxon>
        <taxon>Oscillatoriaceae</taxon>
        <taxon>Phormidium</taxon>
    </lineage>
</organism>
<dbReference type="SUPFAM" id="SSF82657">
    <property type="entry name" value="BolA-like"/>
    <property type="match status" value="1"/>
</dbReference>
<dbReference type="RefSeq" id="WP_207089973.1">
    <property type="nucleotide sequence ID" value="NZ_JAFLQW010000555.1"/>
</dbReference>
<keyword evidence="4" id="KW-1185">Reference proteome</keyword>
<evidence type="ECO:0000256" key="1">
    <source>
        <dbReference type="ARBA" id="ARBA00005578"/>
    </source>
</evidence>
<comment type="caution">
    <text evidence="3">The sequence shown here is derived from an EMBL/GenBank/DDBJ whole genome shotgun (WGS) entry which is preliminary data.</text>
</comment>
<dbReference type="InterPro" id="IPR036065">
    <property type="entry name" value="BolA-like_sf"/>
</dbReference>
<reference evidence="3 4" key="1">
    <citation type="submission" date="2021-03" db="EMBL/GenBank/DDBJ databases">
        <title>Metabolic Capacity of the Antarctic Cyanobacterium Phormidium pseudopriestleyi that Sustains Oxygenic Photosynthesis in the Presence of Hydrogen Sulfide.</title>
        <authorList>
            <person name="Lumian J.E."/>
            <person name="Jungblut A.D."/>
            <person name="Dillon M.L."/>
            <person name="Hawes I."/>
            <person name="Doran P.T."/>
            <person name="Mackey T.J."/>
            <person name="Dick G.J."/>
            <person name="Grettenberger C.L."/>
            <person name="Sumner D.Y."/>
        </authorList>
    </citation>
    <scope>NUCLEOTIDE SEQUENCE [LARGE SCALE GENOMIC DNA]</scope>
    <source>
        <strain evidence="3 4">FRX01</strain>
    </source>
</reference>
<evidence type="ECO:0000256" key="2">
    <source>
        <dbReference type="RuleBase" id="RU003860"/>
    </source>
</evidence>